<dbReference type="InterPro" id="IPR016181">
    <property type="entry name" value="Acyl_CoA_acyltransferase"/>
</dbReference>
<sequence>MPPCAHLLPSLLTLASPRLSQQVHREECTQCFDSQDDPAGIDVCLTCFNGGCPSEERHHSRSHYELTGHALAVNVKRRLKPVKERDDLEPPQKQTKLAIAEENEEDRYTYHTTPKCWACGGVELPPATGKLAEVISAAMSSLSSARQSEVKAWEEDIKACEHTLLLDQVAPIKLLPSGLASCASCSLKENLWLCLTCGSLGCGRQQFGGLGGNGHGMAHFEQTGHPVCAKLGTITPEGTADIYCYNCNDSSLDPALAGHLANFGINVEGAVKTEKSMIELQIEQNLKFDFSMTGDDGKELEPVHGPGLTGLANLGNSCYLASVVQTLFSLPTFQAKYLSTFDAQISSPGTDLPAVSLSHQLSKLADGLLSGRYAIPRLDSPATTSTSADAPHFQRGIKPSMFKSLVGKGHEEFSTMKQQDADEFLHHLFGTIQADVRRNGGDDPTDIFKFELEQKLKCGECGGVRYTVEGHETISIPVPARETPGAEEGDKKEYEQVKLEECLEILTGPQAIEYHCPRCEKNVIATTQTRFASFPSVLIVHARRFQLVNWVPQKLPVPIILPSSSFAPSGSPLVLDPFQGTGILPDEQALPDSDRKGDTNENWNEETMGALMGMGFGEVRAKKAMLASGGMGCSDANGAMEWLFAHMEDADIDDPIILPSSGGDGTNKPEPAQGQVDFLCEMGFSAAKAKLALSETNNDGDLAVEWLFSHADDPEPSATPSSSVAPTTNTLRGDPTTPANYVLKAFISHKGPSIHSGHYVAHVRHSKQEIEGRETVEDDWVLFNDEKVVKARGDGLVKMGEEAYVFMSEWATNANAALQLRLVRAEDDEAQLNPEEKNVVRTFNPEFTYPIYGEEETIYGYKGLSIGLSFSSGSLTSYLSIEHSSKFPDSGTVKPDDVEGTLYKFIPSDYVKHEPTFIEKVKKDAKEFRPFGDRLAAYVRRAAGSKKAGKGKGREDEELDDDIDPDDEDAVVFEVYKADWNTPGFRQYHRRMQLFVLLYIEGGSYIQEDEDKWEFVTLYEVRKRPGTSLSTYHFVGYSSLYPFWAWPDKERIRLSQFVILPPYQQQGHGSALYSAIYNYVLRKPEVAELTVEDPSEAFEELRDKCDLSMLMDKSIGEGLSAPIDKVWIESVRKERKIAKRQFSRLLEMRLLQQLDESNKMAVTAFRLQVKERLYRFNYQYIAQLSKSERVEKLEDTFRSLTEGYRATLGMA</sequence>
<evidence type="ECO:0000256" key="20">
    <source>
        <dbReference type="ARBA" id="ARBA00029877"/>
    </source>
</evidence>
<dbReference type="AlphaFoldDB" id="A0A2D0XI31"/>
<keyword evidence="13 24" id="KW-0863">Zinc-finger</keyword>
<dbReference type="PROSITE" id="PS00972">
    <property type="entry name" value="USP_1"/>
    <property type="match status" value="1"/>
</dbReference>
<keyword evidence="16" id="KW-0788">Thiol protease</keyword>
<dbReference type="FunFam" id="3.30.40.10:FF:000396">
    <property type="entry name" value="Ubiquitin carboxyl-terminal hydrolase"/>
    <property type="match status" value="1"/>
</dbReference>
<evidence type="ECO:0000256" key="15">
    <source>
        <dbReference type="ARBA" id="ARBA00022801"/>
    </source>
</evidence>
<evidence type="ECO:0000256" key="18">
    <source>
        <dbReference type="ARBA" id="ARBA00023242"/>
    </source>
</evidence>
<dbReference type="EC" id="3.4.19.12" evidence="5"/>
<dbReference type="Pfam" id="PF17807">
    <property type="entry name" value="zf-UBP_var"/>
    <property type="match status" value="1"/>
</dbReference>
<evidence type="ECO:0000256" key="9">
    <source>
        <dbReference type="ARBA" id="ARBA00022670"/>
    </source>
</evidence>
<dbReference type="InterPro" id="IPR037113">
    <property type="entry name" value="Hat1_N_sf"/>
</dbReference>
<evidence type="ECO:0000259" key="28">
    <source>
        <dbReference type="PROSITE" id="PS50271"/>
    </source>
</evidence>
<dbReference type="Gene3D" id="3.90.360.10">
    <property type="entry name" value="Histone acetyl transferase 1 (HAT1), N-terminal domain"/>
    <property type="match status" value="1"/>
</dbReference>
<comment type="catalytic activity">
    <reaction evidence="1">
        <text>Thiol-dependent hydrolysis of ester, thioester, amide, peptide and isopeptide bonds formed by the C-terminal Gly of ubiquitin (a 76-residue protein attached to proteins as an intracellular targeting signal).</text>
        <dbReference type="EC" id="3.4.19.12"/>
    </reaction>
</comment>
<dbReference type="Gene3D" id="1.10.8.10">
    <property type="entry name" value="DNA helicase RuvA subunit, C-terminal domain"/>
    <property type="match status" value="2"/>
</dbReference>
<feature type="region of interest" description="Disordered" evidence="25">
    <location>
        <begin position="711"/>
        <end position="735"/>
    </location>
</feature>
<dbReference type="GO" id="GO:0016579">
    <property type="term" value="P:protein deubiquitination"/>
    <property type="evidence" value="ECO:0007669"/>
    <property type="project" value="InterPro"/>
</dbReference>
<evidence type="ECO:0000256" key="4">
    <source>
        <dbReference type="ARBA" id="ARBA00010543"/>
    </source>
</evidence>
<gene>
    <name evidence="29" type="ORF">SPAR04036</name>
</gene>
<evidence type="ECO:0000256" key="25">
    <source>
        <dbReference type="SAM" id="MobiDB-lite"/>
    </source>
</evidence>
<evidence type="ECO:0000313" key="29">
    <source>
        <dbReference type="EMBL" id="ASF90214.1"/>
    </source>
</evidence>
<evidence type="ECO:0000259" key="26">
    <source>
        <dbReference type="PROSITE" id="PS50030"/>
    </source>
</evidence>
<dbReference type="InterPro" id="IPR018200">
    <property type="entry name" value="USP_CS"/>
</dbReference>
<evidence type="ECO:0000256" key="8">
    <source>
        <dbReference type="ARBA" id="ARBA00021268"/>
    </source>
</evidence>
<dbReference type="InterPro" id="IPR019467">
    <property type="entry name" value="Hat1_N"/>
</dbReference>
<dbReference type="InterPro" id="IPR041432">
    <property type="entry name" value="UBP13_Znf-UBP_var"/>
</dbReference>
<dbReference type="InterPro" id="IPR013523">
    <property type="entry name" value="Hist_AcTrfase_HAT1_C"/>
</dbReference>
<protein>
    <recommendedName>
        <fullName evidence="8">Histone acetyltransferase type B catalytic subunit</fullName>
        <ecNumber evidence="6">2.3.1.48</ecNumber>
        <ecNumber evidence="5">3.4.19.12</ecNumber>
    </recommendedName>
    <alternativeName>
        <fullName evidence="20">Deubiquitinating enzyme 14</fullName>
    </alternativeName>
    <alternativeName>
        <fullName evidence="7">Ubiquitin carboxyl-terminal hydrolase 14</fullName>
    </alternativeName>
    <alternativeName>
        <fullName evidence="21">Ubiquitin thioesterase 14</fullName>
    </alternativeName>
    <alternativeName>
        <fullName evidence="22">Ubiquitin-specific-processing protease 14</fullName>
    </alternativeName>
</protein>
<evidence type="ECO:0000256" key="10">
    <source>
        <dbReference type="ARBA" id="ARBA00022679"/>
    </source>
</evidence>
<dbReference type="Pfam" id="PF02148">
    <property type="entry name" value="zf-UBP"/>
    <property type="match status" value="1"/>
</dbReference>
<dbReference type="Pfam" id="PF10394">
    <property type="entry name" value="Hat1_N"/>
    <property type="match status" value="1"/>
</dbReference>
<dbReference type="Gene3D" id="1.10.10.390">
    <property type="match status" value="1"/>
</dbReference>
<dbReference type="InterPro" id="IPR038765">
    <property type="entry name" value="Papain-like_cys_pep_sf"/>
</dbReference>
<evidence type="ECO:0000256" key="21">
    <source>
        <dbReference type="ARBA" id="ARBA00029889"/>
    </source>
</evidence>
<dbReference type="FunFam" id="3.30.40.10:FF:000587">
    <property type="entry name" value="Ubiquitin carboxyl-terminal hydrolase"/>
    <property type="match status" value="1"/>
</dbReference>
<dbReference type="PROSITE" id="PS50030">
    <property type="entry name" value="UBA"/>
    <property type="match status" value="2"/>
</dbReference>
<evidence type="ECO:0000256" key="12">
    <source>
        <dbReference type="ARBA" id="ARBA00022737"/>
    </source>
</evidence>
<accession>A0A2D0XI31</accession>
<evidence type="ECO:0000256" key="13">
    <source>
        <dbReference type="ARBA" id="ARBA00022771"/>
    </source>
</evidence>
<dbReference type="FunFam" id="1.10.8.10:FF:000086">
    <property type="entry name" value="Ubiquitin carboxyl-terminal hydrolase"/>
    <property type="match status" value="1"/>
</dbReference>
<dbReference type="PROSITE" id="PS50235">
    <property type="entry name" value="USP_3"/>
    <property type="match status" value="1"/>
</dbReference>
<dbReference type="PANTHER" id="PTHR12046">
    <property type="entry name" value="HISTONE ACETYLTRANSFERASE TYPE B CATALYTIC SUBUNIT"/>
    <property type="match status" value="1"/>
</dbReference>
<dbReference type="InterPro" id="IPR001607">
    <property type="entry name" value="Znf_UBP"/>
</dbReference>
<dbReference type="SMART" id="SM00290">
    <property type="entry name" value="ZnF_UBP"/>
    <property type="match status" value="2"/>
</dbReference>
<dbReference type="GO" id="GO:0000781">
    <property type="term" value="C:chromosome, telomeric region"/>
    <property type="evidence" value="ECO:0007669"/>
    <property type="project" value="GOC"/>
</dbReference>
<dbReference type="CDD" id="cd04301">
    <property type="entry name" value="NAT_SF"/>
    <property type="match status" value="1"/>
</dbReference>
<keyword evidence="9" id="KW-0645">Protease</keyword>
<keyword evidence="14" id="KW-0833">Ubl conjugation pathway</keyword>
<name>A0A2D0XI31_9BASI</name>
<evidence type="ECO:0000256" key="5">
    <source>
        <dbReference type="ARBA" id="ARBA00012759"/>
    </source>
</evidence>
<keyword evidence="12" id="KW-0677">Repeat</keyword>
<dbReference type="GO" id="GO:0006508">
    <property type="term" value="P:proteolysis"/>
    <property type="evidence" value="ECO:0007669"/>
    <property type="project" value="UniProtKB-KW"/>
</dbReference>
<keyword evidence="19" id="KW-0012">Acyltransferase</keyword>
<dbReference type="EC" id="2.3.1.48" evidence="6"/>
<reference evidence="29" key="1">
    <citation type="submission" date="2016-10" db="EMBL/GenBank/DDBJ databases">
        <title>Phylogenomic data for the living fossil Bartheletia paradoxa suggests that the early evolutionary history of major basidiomycete lineages might not be bifurcate.</title>
        <authorList>
            <person name="Mishra B."/>
            <person name="Choi Y.-J."/>
            <person name="Bauer R."/>
            <person name="Thines M."/>
        </authorList>
    </citation>
    <scope>NUCLEOTIDE SEQUENCE</scope>
</reference>
<dbReference type="SUPFAM" id="SSF46934">
    <property type="entry name" value="UBA-like"/>
    <property type="match status" value="1"/>
</dbReference>
<evidence type="ECO:0000256" key="11">
    <source>
        <dbReference type="ARBA" id="ARBA00022723"/>
    </source>
</evidence>
<feature type="domain" description="UBP-type" evidence="28">
    <location>
        <begin position="2"/>
        <end position="110"/>
    </location>
</feature>
<dbReference type="InterPro" id="IPR013083">
    <property type="entry name" value="Znf_RING/FYVE/PHD"/>
</dbReference>
<dbReference type="PROSITE" id="PS00973">
    <property type="entry name" value="USP_2"/>
    <property type="match status" value="1"/>
</dbReference>
<dbReference type="Pfam" id="PF21184">
    <property type="entry name" value="HAT1_C_fung"/>
    <property type="match status" value="1"/>
</dbReference>
<comment type="similarity">
    <text evidence="3">Belongs to the peptidase C19 family.</text>
</comment>
<dbReference type="InterPro" id="IPR028889">
    <property type="entry name" value="USP"/>
</dbReference>
<evidence type="ECO:0000259" key="27">
    <source>
        <dbReference type="PROSITE" id="PS50235"/>
    </source>
</evidence>
<dbReference type="InterPro" id="IPR009060">
    <property type="entry name" value="UBA-like_sf"/>
</dbReference>
<evidence type="ECO:0000256" key="14">
    <source>
        <dbReference type="ARBA" id="ARBA00022786"/>
    </source>
</evidence>
<feature type="compositionally biased region" description="Low complexity" evidence="25">
    <location>
        <begin position="716"/>
        <end position="730"/>
    </location>
</feature>
<comment type="subcellular location">
    <subcellularLocation>
        <location evidence="2">Nucleus</location>
    </subcellularLocation>
</comment>
<dbReference type="EMBL" id="KY000263">
    <property type="protein sequence ID" value="ASF90214.1"/>
    <property type="molecule type" value="Genomic_DNA"/>
</dbReference>
<dbReference type="Gene3D" id="3.90.70.10">
    <property type="entry name" value="Cysteine proteinases"/>
    <property type="match status" value="1"/>
</dbReference>
<evidence type="ECO:0000256" key="17">
    <source>
        <dbReference type="ARBA" id="ARBA00022833"/>
    </source>
</evidence>
<dbReference type="SUPFAM" id="SSF54001">
    <property type="entry name" value="Cysteine proteinases"/>
    <property type="match status" value="1"/>
</dbReference>
<dbReference type="InterPro" id="IPR017380">
    <property type="entry name" value="Hist_AcTrfase_B-typ_cat-su"/>
</dbReference>
<comment type="similarity">
    <text evidence="4">Belongs to the HAT1 family.</text>
</comment>
<dbReference type="InterPro" id="IPR015940">
    <property type="entry name" value="UBA"/>
</dbReference>
<evidence type="ECO:0000256" key="19">
    <source>
        <dbReference type="ARBA" id="ARBA00023315"/>
    </source>
</evidence>
<keyword evidence="18" id="KW-0539">Nucleus</keyword>
<dbReference type="GO" id="GO:0008270">
    <property type="term" value="F:zinc ion binding"/>
    <property type="evidence" value="ECO:0007669"/>
    <property type="project" value="UniProtKB-KW"/>
</dbReference>
<proteinExistence type="inferred from homology"/>
<feature type="domain" description="UBP-type" evidence="28">
    <location>
        <begin position="158"/>
        <end position="267"/>
    </location>
</feature>
<evidence type="ECO:0000256" key="3">
    <source>
        <dbReference type="ARBA" id="ARBA00009085"/>
    </source>
</evidence>
<evidence type="ECO:0000256" key="2">
    <source>
        <dbReference type="ARBA" id="ARBA00004123"/>
    </source>
</evidence>
<dbReference type="GO" id="GO:0042393">
    <property type="term" value="F:histone binding"/>
    <property type="evidence" value="ECO:0007669"/>
    <property type="project" value="InterPro"/>
</dbReference>
<keyword evidence="15" id="KW-0378">Hydrolase</keyword>
<dbReference type="SUPFAM" id="SSF55729">
    <property type="entry name" value="Acyl-CoA N-acyltransferases (Nat)"/>
    <property type="match status" value="1"/>
</dbReference>
<dbReference type="CDD" id="cd02658">
    <property type="entry name" value="Peptidase_C19B"/>
    <property type="match status" value="1"/>
</dbReference>
<evidence type="ECO:0000256" key="6">
    <source>
        <dbReference type="ARBA" id="ARBA00013184"/>
    </source>
</evidence>
<feature type="domain" description="USP" evidence="27">
    <location>
        <begin position="309"/>
        <end position="811"/>
    </location>
</feature>
<dbReference type="GO" id="GO:0004402">
    <property type="term" value="F:histone acetyltransferase activity"/>
    <property type="evidence" value="ECO:0007669"/>
    <property type="project" value="InterPro"/>
</dbReference>
<dbReference type="GO" id="GO:0004843">
    <property type="term" value="F:cysteine-type deubiquitinase activity"/>
    <property type="evidence" value="ECO:0007669"/>
    <property type="project" value="UniProtKB-EC"/>
</dbReference>
<evidence type="ECO:0000256" key="7">
    <source>
        <dbReference type="ARBA" id="ARBA00014611"/>
    </source>
</evidence>
<dbReference type="Pfam" id="PF00627">
    <property type="entry name" value="UBA"/>
    <property type="match status" value="1"/>
</dbReference>
<evidence type="ECO:0000256" key="1">
    <source>
        <dbReference type="ARBA" id="ARBA00000707"/>
    </source>
</evidence>
<feature type="domain" description="UBA" evidence="26">
    <location>
        <begin position="669"/>
        <end position="710"/>
    </location>
</feature>
<dbReference type="SUPFAM" id="SSF57850">
    <property type="entry name" value="RING/U-box"/>
    <property type="match status" value="2"/>
</dbReference>
<dbReference type="Gene3D" id="3.40.630.30">
    <property type="match status" value="1"/>
</dbReference>
<feature type="domain" description="UBA" evidence="26">
    <location>
        <begin position="602"/>
        <end position="646"/>
    </location>
</feature>
<dbReference type="SMART" id="SM00165">
    <property type="entry name" value="UBA"/>
    <property type="match status" value="2"/>
</dbReference>
<evidence type="ECO:0000256" key="24">
    <source>
        <dbReference type="PROSITE-ProRule" id="PRU00502"/>
    </source>
</evidence>
<evidence type="ECO:0000256" key="22">
    <source>
        <dbReference type="ARBA" id="ARBA00032096"/>
    </source>
</evidence>
<keyword evidence="10" id="KW-0808">Transferase</keyword>
<organism evidence="29">
    <name type="scientific">Bartheletia paradoxa</name>
    <dbReference type="NCBI Taxonomy" id="669517"/>
    <lineage>
        <taxon>Eukaryota</taxon>
        <taxon>Fungi</taxon>
        <taxon>Dikarya</taxon>
        <taxon>Basidiomycota</taxon>
        <taxon>Agaricomycotina</taxon>
        <taxon>Bartheletiomycetes</taxon>
        <taxon>Bartheletiales</taxon>
        <taxon>Bartheletiaceae</taxon>
        <taxon>Bartheletia</taxon>
    </lineage>
</organism>
<keyword evidence="11" id="KW-0479">Metal-binding</keyword>
<dbReference type="GO" id="GO:0005634">
    <property type="term" value="C:nucleus"/>
    <property type="evidence" value="ECO:0007669"/>
    <property type="project" value="UniProtKB-SubCell"/>
</dbReference>
<dbReference type="PROSITE" id="PS50271">
    <property type="entry name" value="ZF_UBP"/>
    <property type="match status" value="2"/>
</dbReference>
<dbReference type="Gene3D" id="3.30.40.10">
    <property type="entry name" value="Zinc/RING finger domain, C3HC4 (zinc finger)"/>
    <property type="match status" value="2"/>
</dbReference>
<dbReference type="InterPro" id="IPR001394">
    <property type="entry name" value="Peptidase_C19_UCH"/>
</dbReference>
<evidence type="ECO:0000256" key="23">
    <source>
        <dbReference type="ARBA" id="ARBA00048017"/>
    </source>
</evidence>
<evidence type="ECO:0000256" key="16">
    <source>
        <dbReference type="ARBA" id="ARBA00022807"/>
    </source>
</evidence>
<comment type="catalytic activity">
    <reaction evidence="23">
        <text>L-lysyl-[protein] + acetyl-CoA = N(6)-acetyl-L-lysyl-[protein] + CoA + H(+)</text>
        <dbReference type="Rhea" id="RHEA:45948"/>
        <dbReference type="Rhea" id="RHEA-COMP:9752"/>
        <dbReference type="Rhea" id="RHEA-COMP:10731"/>
        <dbReference type="ChEBI" id="CHEBI:15378"/>
        <dbReference type="ChEBI" id="CHEBI:29969"/>
        <dbReference type="ChEBI" id="CHEBI:57287"/>
        <dbReference type="ChEBI" id="CHEBI:57288"/>
        <dbReference type="ChEBI" id="CHEBI:61930"/>
        <dbReference type="EC" id="2.3.1.48"/>
    </reaction>
</comment>
<dbReference type="Pfam" id="PF00443">
    <property type="entry name" value="UCH"/>
    <property type="match status" value="1"/>
</dbReference>
<dbReference type="GO" id="GO:0031509">
    <property type="term" value="P:subtelomeric heterochromatin formation"/>
    <property type="evidence" value="ECO:0007669"/>
    <property type="project" value="InterPro"/>
</dbReference>
<keyword evidence="17" id="KW-0862">Zinc</keyword>